<proteinExistence type="predicted"/>
<dbReference type="EMBL" id="JBHLVZ010000049">
    <property type="protein sequence ID" value="MFC0387147.1"/>
    <property type="molecule type" value="Genomic_DNA"/>
</dbReference>
<feature type="region of interest" description="Disordered" evidence="1">
    <location>
        <begin position="228"/>
        <end position="247"/>
    </location>
</feature>
<name>A0ABV6IU63_9PROT</name>
<dbReference type="InterPro" id="IPR053520">
    <property type="entry name" value="Transposase_Tn903"/>
</dbReference>
<organism evidence="3 4">
    <name type="scientific">Muricoccus vinaceus</name>
    <dbReference type="NCBI Taxonomy" id="424704"/>
    <lineage>
        <taxon>Bacteria</taxon>
        <taxon>Pseudomonadati</taxon>
        <taxon>Pseudomonadota</taxon>
        <taxon>Alphaproteobacteria</taxon>
        <taxon>Acetobacterales</taxon>
        <taxon>Roseomonadaceae</taxon>
        <taxon>Muricoccus</taxon>
    </lineage>
</organism>
<dbReference type="Proteomes" id="UP001589789">
    <property type="component" value="Unassembled WGS sequence"/>
</dbReference>
<dbReference type="NCBIfam" id="NF033579">
    <property type="entry name" value="transpos_IS5_2"/>
    <property type="match status" value="1"/>
</dbReference>
<dbReference type="PANTHER" id="PTHR34631:SF3">
    <property type="entry name" value="ISSOD12 TRANSPOSASE TNPA_ISSOD12"/>
    <property type="match status" value="1"/>
</dbReference>
<evidence type="ECO:0000256" key="1">
    <source>
        <dbReference type="SAM" id="MobiDB-lite"/>
    </source>
</evidence>
<dbReference type="InterPro" id="IPR025668">
    <property type="entry name" value="Tnp_DDE_dom"/>
</dbReference>
<dbReference type="RefSeq" id="WP_377052311.1">
    <property type="nucleotide sequence ID" value="NZ_JBHLVZ010000049.1"/>
</dbReference>
<comment type="caution">
    <text evidence="3">The sequence shown here is derived from an EMBL/GenBank/DDBJ whole genome shotgun (WGS) entry which is preliminary data.</text>
</comment>
<evidence type="ECO:0000313" key="3">
    <source>
        <dbReference type="EMBL" id="MFC0387147.1"/>
    </source>
</evidence>
<dbReference type="PANTHER" id="PTHR34631">
    <property type="match status" value="1"/>
</dbReference>
<protein>
    <submittedName>
        <fullName evidence="3">IS5 family transposase</fullName>
    </submittedName>
</protein>
<reference evidence="3 4" key="1">
    <citation type="submission" date="2024-09" db="EMBL/GenBank/DDBJ databases">
        <authorList>
            <person name="Sun Q."/>
            <person name="Mori K."/>
        </authorList>
    </citation>
    <scope>NUCLEOTIDE SEQUENCE [LARGE SCALE GENOMIC DNA]</scope>
    <source>
        <strain evidence="3 4">CCM 7468</strain>
    </source>
</reference>
<evidence type="ECO:0000259" key="2">
    <source>
        <dbReference type="Pfam" id="PF13737"/>
    </source>
</evidence>
<sequence>MPFKTNSGRRHRIPKQRYKVTNWSDYDAALRQRGSLTVWFTEEAISAWQAEPRTTPGGQPLYSALAITTALTLRAVFRLALRQTEGLIGSITQLLGLDLAVPDHSTLSRRAETLVVPEPAPKGGGMPVHLLVDSTGLKLCGPGEWLVEKHGTGTRRGWRKLHLGTDADTWRIVASVLTNHDADDGSQVGPLLDQVEGPVASFTADGAFDRDDVYAAVAQRHPAADVIVPPRSSGVPSEAAETAPTQRDRHLRTIAERGRMGWQRASGYNHRALIEADISRWKRVIGDALRSRTDGRQATEAAIATNVLNRMLDLGRPEWTRLA</sequence>
<gene>
    <name evidence="3" type="ORF">ACFFIC_16545</name>
</gene>
<dbReference type="InterPro" id="IPR053172">
    <property type="entry name" value="Tn903_transposase"/>
</dbReference>
<evidence type="ECO:0000313" key="4">
    <source>
        <dbReference type="Proteomes" id="UP001589789"/>
    </source>
</evidence>
<feature type="domain" description="Transposase DDE" evidence="2">
    <location>
        <begin position="32"/>
        <end position="141"/>
    </location>
</feature>
<accession>A0ABV6IU63</accession>
<keyword evidence="4" id="KW-1185">Reference proteome</keyword>
<dbReference type="Pfam" id="PF13737">
    <property type="entry name" value="DDE_Tnp_1_5"/>
    <property type="match status" value="1"/>
</dbReference>